<dbReference type="InterPro" id="IPR038898">
    <property type="entry name" value="BROX"/>
</dbReference>
<dbReference type="Gene3D" id="1.25.40.280">
    <property type="entry name" value="alix/aip1 like domains"/>
    <property type="match status" value="1"/>
</dbReference>
<evidence type="ECO:0000313" key="4">
    <source>
        <dbReference type="Proteomes" id="UP001454036"/>
    </source>
</evidence>
<dbReference type="PROSITE" id="PS51180">
    <property type="entry name" value="BRO1"/>
    <property type="match status" value="1"/>
</dbReference>
<comment type="caution">
    <text evidence="3">The sequence shown here is derived from an EMBL/GenBank/DDBJ whole genome shotgun (WGS) entry which is preliminary data.</text>
</comment>
<evidence type="ECO:0000259" key="2">
    <source>
        <dbReference type="PROSITE" id="PS51180"/>
    </source>
</evidence>
<dbReference type="InterPro" id="IPR038499">
    <property type="entry name" value="BRO1_sf"/>
</dbReference>
<keyword evidence="4" id="KW-1185">Reference proteome</keyword>
<dbReference type="AlphaFoldDB" id="A0AAV3PIF4"/>
<evidence type="ECO:0000256" key="1">
    <source>
        <dbReference type="ARBA" id="ARBA00008901"/>
    </source>
</evidence>
<comment type="similarity">
    <text evidence="1">Belongs to the BROX family.</text>
</comment>
<dbReference type="PANTHER" id="PTHR23032:SF2">
    <property type="entry name" value="ENDOSOMAL TARGETING BRO1-LIKE DOMAIN-CONTAINING PROTEIN"/>
    <property type="match status" value="1"/>
</dbReference>
<name>A0AAV3PIF4_LITER</name>
<dbReference type="PANTHER" id="PTHR23032">
    <property type="entry name" value="BRO1 DOMAIN-CONTAINING PROTEIN BROX"/>
    <property type="match status" value="1"/>
</dbReference>
<evidence type="ECO:0000313" key="3">
    <source>
        <dbReference type="EMBL" id="GAA0151013.1"/>
    </source>
</evidence>
<dbReference type="Pfam" id="PF03097">
    <property type="entry name" value="BRO1"/>
    <property type="match status" value="1"/>
</dbReference>
<protein>
    <recommendedName>
        <fullName evidence="2">BRO1 domain-containing protein</fullName>
    </recommendedName>
</protein>
<dbReference type="Proteomes" id="UP001454036">
    <property type="component" value="Unassembled WGS sequence"/>
</dbReference>
<dbReference type="EMBL" id="BAABME010001699">
    <property type="protein sequence ID" value="GAA0151013.1"/>
    <property type="molecule type" value="Genomic_DNA"/>
</dbReference>
<accession>A0AAV3PIF4</accession>
<gene>
    <name evidence="3" type="ORF">LIER_09826</name>
</gene>
<feature type="domain" description="BRO1" evidence="2">
    <location>
        <begin position="6"/>
        <end position="412"/>
    </location>
</feature>
<proteinExistence type="inferred from homology"/>
<reference evidence="3 4" key="1">
    <citation type="submission" date="2024-01" db="EMBL/GenBank/DDBJ databases">
        <title>The complete chloroplast genome sequence of Lithospermum erythrorhizon: insights into the phylogenetic relationship among Boraginaceae species and the maternal lineages of purple gromwells.</title>
        <authorList>
            <person name="Okada T."/>
            <person name="Watanabe K."/>
        </authorList>
    </citation>
    <scope>NUCLEOTIDE SEQUENCE [LARGE SCALE GENOMIC DNA]</scope>
</reference>
<dbReference type="SMART" id="SM01041">
    <property type="entry name" value="BRO1"/>
    <property type="match status" value="1"/>
</dbReference>
<dbReference type="InterPro" id="IPR004328">
    <property type="entry name" value="BRO1_dom"/>
</dbReference>
<organism evidence="3 4">
    <name type="scientific">Lithospermum erythrorhizon</name>
    <name type="common">Purple gromwell</name>
    <name type="synonym">Lithospermum officinale var. erythrorhizon</name>
    <dbReference type="NCBI Taxonomy" id="34254"/>
    <lineage>
        <taxon>Eukaryota</taxon>
        <taxon>Viridiplantae</taxon>
        <taxon>Streptophyta</taxon>
        <taxon>Embryophyta</taxon>
        <taxon>Tracheophyta</taxon>
        <taxon>Spermatophyta</taxon>
        <taxon>Magnoliopsida</taxon>
        <taxon>eudicotyledons</taxon>
        <taxon>Gunneridae</taxon>
        <taxon>Pentapetalae</taxon>
        <taxon>asterids</taxon>
        <taxon>lamiids</taxon>
        <taxon>Boraginales</taxon>
        <taxon>Boraginaceae</taxon>
        <taxon>Boraginoideae</taxon>
        <taxon>Lithospermeae</taxon>
        <taxon>Lithospermum</taxon>
    </lineage>
</organism>
<sequence length="412" mass="46038">MGCASSMYAGGKKRKIINEVAVFVPSLRVPVQSDLNKMLRGLVPKDLADRIGSIRNQIALVAEDTDGSAIKEVQEALEEYLPLLLGLTRKEYGLQDLVDFKWKSLEDARQEICLANSWFELLSVLHMMSMLTLTEANLKLIPGDSGPSGRVVPADCMRDSIDLLLIAAGYLDFCVREIHVRVTPDIKSRLPRDLDEGVLEAISNQALAQGTEIQLGLAVESQNATLSVKRRLACELLTYLGQAHYCLTGDNNDYKDRKKHICFIKWKYIEAKAAAYYYHGLILDKGNEPLSHVTALGCFLAAEEILAESKKACLSFCLADPVTRAPPPWGVMKHLNKKIPETVLKKSQIYGYLLNQEKDLQTLPELPEFELSLKPDYELPEIDSAWNSEKWDIPGQALKGYLNDSEDAIELE</sequence>
<dbReference type="CDD" id="cd09034">
    <property type="entry name" value="BRO1_Alix_like"/>
    <property type="match status" value="1"/>
</dbReference>